<protein>
    <recommendedName>
        <fullName evidence="4">Aldehyde dehydrogenase</fullName>
    </recommendedName>
</protein>
<evidence type="ECO:0000256" key="2">
    <source>
        <dbReference type="ARBA" id="ARBA00023002"/>
    </source>
</evidence>
<comment type="caution">
    <text evidence="8">The sequence shown here is derived from an EMBL/GenBank/DDBJ whole genome shotgun (WGS) entry which is preliminary data.</text>
</comment>
<dbReference type="Gene3D" id="3.40.309.10">
    <property type="entry name" value="Aldehyde Dehydrogenase, Chain A, domain 2"/>
    <property type="match status" value="1"/>
</dbReference>
<keyword evidence="3" id="KW-0520">NAD</keyword>
<evidence type="ECO:0000313" key="9">
    <source>
        <dbReference type="Proteomes" id="UP001219862"/>
    </source>
</evidence>
<evidence type="ECO:0000256" key="1">
    <source>
        <dbReference type="ARBA" id="ARBA00009986"/>
    </source>
</evidence>
<evidence type="ECO:0000256" key="4">
    <source>
        <dbReference type="PIRNR" id="PIRNR036492"/>
    </source>
</evidence>
<evidence type="ECO:0000256" key="6">
    <source>
        <dbReference type="RuleBase" id="RU003345"/>
    </source>
</evidence>
<gene>
    <name evidence="8" type="ORF">PRZ01_10690</name>
</gene>
<proteinExistence type="inferred from homology"/>
<dbReference type="EMBL" id="JAQQXS010000008">
    <property type="protein sequence ID" value="MDC8785659.1"/>
    <property type="molecule type" value="Genomic_DNA"/>
</dbReference>
<dbReference type="InterPro" id="IPR029510">
    <property type="entry name" value="Ald_DH_CS_GLU"/>
</dbReference>
<feature type="domain" description="Aldehyde dehydrogenase" evidence="7">
    <location>
        <begin position="16"/>
        <end position="457"/>
    </location>
</feature>
<evidence type="ECO:0000256" key="3">
    <source>
        <dbReference type="ARBA" id="ARBA00023027"/>
    </source>
</evidence>
<dbReference type="RefSeq" id="WP_273596771.1">
    <property type="nucleotide sequence ID" value="NZ_JAQQXS010000008.1"/>
</dbReference>
<dbReference type="InterPro" id="IPR012394">
    <property type="entry name" value="Aldehyde_DH_NAD(P)"/>
</dbReference>
<name>A0ABT5KRZ1_9BURK</name>
<dbReference type="InterPro" id="IPR016163">
    <property type="entry name" value="Ald_DH_C"/>
</dbReference>
<evidence type="ECO:0000259" key="7">
    <source>
        <dbReference type="Pfam" id="PF00171"/>
    </source>
</evidence>
<organism evidence="8 9">
    <name type="scientific">Roseateles koreensis</name>
    <dbReference type="NCBI Taxonomy" id="2987526"/>
    <lineage>
        <taxon>Bacteria</taxon>
        <taxon>Pseudomonadati</taxon>
        <taxon>Pseudomonadota</taxon>
        <taxon>Betaproteobacteria</taxon>
        <taxon>Burkholderiales</taxon>
        <taxon>Sphaerotilaceae</taxon>
        <taxon>Roseateles</taxon>
    </lineage>
</organism>
<dbReference type="Gene3D" id="3.40.605.10">
    <property type="entry name" value="Aldehyde Dehydrogenase, Chain A, domain 1"/>
    <property type="match status" value="1"/>
</dbReference>
<dbReference type="PIRSF" id="PIRSF036492">
    <property type="entry name" value="ALDH"/>
    <property type="match status" value="1"/>
</dbReference>
<dbReference type="CDD" id="cd07133">
    <property type="entry name" value="ALDH_CALDH_CalB"/>
    <property type="match status" value="1"/>
</dbReference>
<evidence type="ECO:0000313" key="8">
    <source>
        <dbReference type="EMBL" id="MDC8785659.1"/>
    </source>
</evidence>
<keyword evidence="9" id="KW-1185">Reference proteome</keyword>
<comment type="similarity">
    <text evidence="1 4 6">Belongs to the aldehyde dehydrogenase family.</text>
</comment>
<dbReference type="Proteomes" id="UP001219862">
    <property type="component" value="Unassembled WGS sequence"/>
</dbReference>
<dbReference type="Pfam" id="PF00171">
    <property type="entry name" value="Aldedh"/>
    <property type="match status" value="1"/>
</dbReference>
<evidence type="ECO:0000256" key="5">
    <source>
        <dbReference type="PROSITE-ProRule" id="PRU10007"/>
    </source>
</evidence>
<dbReference type="InterPro" id="IPR016161">
    <property type="entry name" value="Ald_DH/histidinol_DH"/>
</dbReference>
<dbReference type="InterPro" id="IPR015590">
    <property type="entry name" value="Aldehyde_DH_dom"/>
</dbReference>
<keyword evidence="2 4" id="KW-0560">Oxidoreductase</keyword>
<dbReference type="InterPro" id="IPR016162">
    <property type="entry name" value="Ald_DH_N"/>
</dbReference>
<sequence>MSQNLQTPAVSIAAITATEASATEASLQAALKQQRAAYFAAPVPTLAERRADLRTLQRFIRENKHDLCTAISADYGHRSVHETLLAEIFPAIDGIDQVIKHLKRWMKPQRRAVDLRNFFGARNRVIPQPLGVVGVIVPWNFPINLSLVPLTFIFAAGNRAMVKMSENSRHLARLLIERMPAYFPPEKLQFFDETGGVGVAFSKLPFDHLLFTGSGQTGRAVMAAAARNLCPVTLELGGKAPAILCEDFPLRLAAERILFVKCLNAGQICTTVDHLWMPESRIADFVQEARQIVSQRYPTLASPDYTCVIDERAFRRLLDAMEEARAGGAQLIPLIPGPPHDEATRKITPHIVLNLPADCALARREIFGPLLPIHGYHQLEQVVQTINAGPRPLAIYPFSNNAGTVQMLLDRVMSGGVSVNDALFHVGQHDLPFGGVGESGMGHYHGREGFDTFSKLRPVFYQARFASMKFMMPPYGKFADKMLAFLTR</sequence>
<dbReference type="PANTHER" id="PTHR43570">
    <property type="entry name" value="ALDEHYDE DEHYDROGENASE"/>
    <property type="match status" value="1"/>
</dbReference>
<dbReference type="SUPFAM" id="SSF53720">
    <property type="entry name" value="ALDH-like"/>
    <property type="match status" value="1"/>
</dbReference>
<accession>A0ABT5KRZ1</accession>
<dbReference type="PANTHER" id="PTHR43570:SF20">
    <property type="entry name" value="ALDEHYDE DEHYDROGENASE ALDX-RELATED"/>
    <property type="match status" value="1"/>
</dbReference>
<dbReference type="PROSITE" id="PS00687">
    <property type="entry name" value="ALDEHYDE_DEHYDR_GLU"/>
    <property type="match status" value="1"/>
</dbReference>
<reference evidence="8 9" key="1">
    <citation type="submission" date="2022-10" db="EMBL/GenBank/DDBJ databases">
        <title>paucibacter sp. hw8 Genome sequencing.</title>
        <authorList>
            <person name="Park S."/>
        </authorList>
    </citation>
    <scope>NUCLEOTIDE SEQUENCE [LARGE SCALE GENOMIC DNA]</scope>
    <source>
        <strain evidence="9">hw8</strain>
    </source>
</reference>
<feature type="active site" evidence="5">
    <location>
        <position position="235"/>
    </location>
</feature>